<name>S6W0R1_PSESF</name>
<accession>S6W0R1</accession>
<dbReference type="PATRIC" id="fig|1194404.4.peg.2586"/>
<organism evidence="1 2">
    <name type="scientific">Pseudomonas syringae pv. actinidiae ICMP 18807</name>
    <dbReference type="NCBI Taxonomy" id="1194404"/>
    <lineage>
        <taxon>Bacteria</taxon>
        <taxon>Pseudomonadati</taxon>
        <taxon>Pseudomonadota</taxon>
        <taxon>Gammaproteobacteria</taxon>
        <taxon>Pseudomonadales</taxon>
        <taxon>Pseudomonadaceae</taxon>
        <taxon>Pseudomonas</taxon>
        <taxon>Pseudomonas syringae</taxon>
    </lineage>
</organism>
<proteinExistence type="predicted"/>
<evidence type="ECO:0000313" key="1">
    <source>
        <dbReference type="EMBL" id="EPN57403.1"/>
    </source>
</evidence>
<comment type="caution">
    <text evidence="1">The sequence shown here is derived from an EMBL/GenBank/DDBJ whole genome shotgun (WGS) entry which is preliminary data.</text>
</comment>
<dbReference type="Proteomes" id="UP000015729">
    <property type="component" value="Unassembled WGS sequence"/>
</dbReference>
<dbReference type="EMBL" id="AOKG01000824">
    <property type="protein sequence ID" value="EPN57403.1"/>
    <property type="molecule type" value="Genomic_DNA"/>
</dbReference>
<evidence type="ECO:0000313" key="2">
    <source>
        <dbReference type="Proteomes" id="UP000015729"/>
    </source>
</evidence>
<sequence>DPTKAIPPLAGALVKNEQDVHLLERLAFMSRRGNR</sequence>
<reference evidence="1 2" key="1">
    <citation type="journal article" date="2013" name="PLoS Pathog.">
        <title>Genomic analysis of the Kiwifruit pathogen Pseudomonas syringae pv. actinidiae provides insight into the origins of an emergent plant disease.</title>
        <authorList>
            <person name="McCann H.C."/>
            <person name="Rikkerink E.H."/>
            <person name="Bertels F."/>
            <person name="Fiers M."/>
            <person name="Lu A."/>
            <person name="Rees-George J."/>
            <person name="Andersen M.T."/>
            <person name="Gleave A.P."/>
            <person name="Haubold B."/>
            <person name="Wohlers M.W."/>
            <person name="Guttman D.S."/>
            <person name="Wang P.W."/>
            <person name="Straub C."/>
            <person name="Vanneste J.L."/>
            <person name="Rainey P.B."/>
            <person name="Templeton M.D."/>
        </authorList>
    </citation>
    <scope>NUCLEOTIDE SEQUENCE [LARGE SCALE GENOMIC DNA]</scope>
    <source>
        <strain evidence="1 2">ICMP 18807</strain>
    </source>
</reference>
<dbReference type="AlphaFoldDB" id="S6W0R1"/>
<gene>
    <name evidence="1" type="ORF">A244_12478</name>
</gene>
<protein>
    <submittedName>
        <fullName evidence="1">ATPase AAA</fullName>
    </submittedName>
</protein>
<feature type="non-terminal residue" evidence="1">
    <location>
        <position position="1"/>
    </location>
</feature>